<evidence type="ECO:0000256" key="1">
    <source>
        <dbReference type="SAM" id="MobiDB-lite"/>
    </source>
</evidence>
<dbReference type="AlphaFoldDB" id="A0A0L0D4B7"/>
<protein>
    <submittedName>
        <fullName evidence="2">Uncharacterized protein</fullName>
    </submittedName>
</protein>
<reference evidence="2 3" key="1">
    <citation type="submission" date="2010-05" db="EMBL/GenBank/DDBJ databases">
        <title>The Genome Sequence of Thecamonas trahens ATCC 50062.</title>
        <authorList>
            <consortium name="The Broad Institute Genome Sequencing Platform"/>
            <person name="Russ C."/>
            <person name="Cuomo C."/>
            <person name="Shea T."/>
            <person name="Young S.K."/>
            <person name="Zeng Q."/>
            <person name="Koehrsen M."/>
            <person name="Haas B."/>
            <person name="Borodovsky M."/>
            <person name="Guigo R."/>
            <person name="Alvarado L."/>
            <person name="Berlin A."/>
            <person name="Bochicchio J."/>
            <person name="Borenstein D."/>
            <person name="Chapman S."/>
            <person name="Chen Z."/>
            <person name="Freedman E."/>
            <person name="Gellesch M."/>
            <person name="Goldberg J."/>
            <person name="Griggs A."/>
            <person name="Gujja S."/>
            <person name="Heilman E."/>
            <person name="Heiman D."/>
            <person name="Hepburn T."/>
            <person name="Howarth C."/>
            <person name="Jen D."/>
            <person name="Larson L."/>
            <person name="Mehta T."/>
            <person name="Park D."/>
            <person name="Pearson M."/>
            <person name="Roberts A."/>
            <person name="Saif S."/>
            <person name="Shenoy N."/>
            <person name="Sisk P."/>
            <person name="Stolte C."/>
            <person name="Sykes S."/>
            <person name="Thomson T."/>
            <person name="Walk T."/>
            <person name="White J."/>
            <person name="Yandava C."/>
            <person name="Burger G."/>
            <person name="Gray M.W."/>
            <person name="Holland P.W.H."/>
            <person name="King N."/>
            <person name="Lang F.B.F."/>
            <person name="Roger A.J."/>
            <person name="Ruiz-Trillo I."/>
            <person name="Lander E."/>
            <person name="Nusbaum C."/>
        </authorList>
    </citation>
    <scope>NUCLEOTIDE SEQUENCE [LARGE SCALE GENOMIC DNA]</scope>
    <source>
        <strain evidence="2 3">ATCC 50062</strain>
    </source>
</reference>
<sequence>MRVAVATTSVAIAAEVRRALAPLGITVVPLPLARPTARMIASAAVYAPRGELATGNACGSGGGSGGGGRSGGNGGGGVVAAASSSLLLRTASMPIPGEPGAWTASLGHAGDSDASSLPAQLGSPVPSSSRRTAYHALLTEPALPELGRVLATPRAPAVALWCPDSTPRLGALVAGLVEAYPGVHVVDSGVVDDAARWLASACYPVPRPLPEHRPSLILYAEPRHGSALRSALDAYWHVSRTELGFNDAHLYAMPHISLTSFFKVPYGMRDSMLAVVEWMLATYGAPAGLSLNGLVQNDMHVVLSVAGAPLVTFVDALIPIVTTSFQRRVEIKPKTASHITLAKNYAAVHYVDLYDLALRLGLGLDPSTSPHAVPPLADFDLVLYERLPISEEAAHRREYHLPCEPLPLAELARWPLPQAQP</sequence>
<accession>A0A0L0D4B7</accession>
<organism evidence="2 3">
    <name type="scientific">Thecamonas trahens ATCC 50062</name>
    <dbReference type="NCBI Taxonomy" id="461836"/>
    <lineage>
        <taxon>Eukaryota</taxon>
        <taxon>Apusozoa</taxon>
        <taxon>Apusomonadida</taxon>
        <taxon>Apusomonadidae</taxon>
        <taxon>Thecamonas</taxon>
    </lineage>
</organism>
<dbReference type="EMBL" id="GL349445">
    <property type="protein sequence ID" value="KNC47070.1"/>
    <property type="molecule type" value="Genomic_DNA"/>
</dbReference>
<name>A0A0L0D4B7_THETB</name>
<dbReference type="RefSeq" id="XP_013759850.1">
    <property type="nucleotide sequence ID" value="XM_013904396.1"/>
</dbReference>
<gene>
    <name evidence="2" type="ORF">AMSG_03494</name>
</gene>
<keyword evidence="3" id="KW-1185">Reference proteome</keyword>
<dbReference type="GeneID" id="25563094"/>
<evidence type="ECO:0000313" key="3">
    <source>
        <dbReference type="Proteomes" id="UP000054408"/>
    </source>
</evidence>
<feature type="region of interest" description="Disordered" evidence="1">
    <location>
        <begin position="102"/>
        <end position="125"/>
    </location>
</feature>
<evidence type="ECO:0000313" key="2">
    <source>
        <dbReference type="EMBL" id="KNC47070.1"/>
    </source>
</evidence>
<dbReference type="Proteomes" id="UP000054408">
    <property type="component" value="Unassembled WGS sequence"/>
</dbReference>
<proteinExistence type="predicted"/>